<comment type="caution">
    <text evidence="1">The sequence shown here is derived from an EMBL/GenBank/DDBJ whole genome shotgun (WGS) entry which is preliminary data.</text>
</comment>
<accession>A0A540NGB4</accession>
<dbReference type="Proteomes" id="UP000315295">
    <property type="component" value="Unassembled WGS sequence"/>
</dbReference>
<proteinExistence type="predicted"/>
<evidence type="ECO:0000313" key="1">
    <source>
        <dbReference type="EMBL" id="TQE10074.1"/>
    </source>
</evidence>
<protein>
    <submittedName>
        <fullName evidence="1">Uncharacterized protein</fullName>
    </submittedName>
</protein>
<reference evidence="1 2" key="1">
    <citation type="journal article" date="2019" name="G3 (Bethesda)">
        <title>Sequencing of a Wild Apple (Malus baccata) Genome Unravels the Differences Between Cultivated and Wild Apple Species Regarding Disease Resistance and Cold Tolerance.</title>
        <authorList>
            <person name="Chen X."/>
        </authorList>
    </citation>
    <scope>NUCLEOTIDE SEQUENCE [LARGE SCALE GENOMIC DNA]</scope>
    <source>
        <strain evidence="2">cv. Shandingzi</strain>
        <tissue evidence="1">Leaves</tissue>
    </source>
</reference>
<sequence length="66" mass="7595">MQVVKEKLCEENLIFQKNALNRRHGINGTLFRIIIAFSVSSSVEAKVWSFSDMIQMLTLNYGLTLF</sequence>
<dbReference type="EMBL" id="VIEB01000049">
    <property type="protein sequence ID" value="TQE10074.1"/>
    <property type="molecule type" value="Genomic_DNA"/>
</dbReference>
<keyword evidence="2" id="KW-1185">Reference proteome</keyword>
<organism evidence="1 2">
    <name type="scientific">Malus baccata</name>
    <name type="common">Siberian crab apple</name>
    <name type="synonym">Pyrus baccata</name>
    <dbReference type="NCBI Taxonomy" id="106549"/>
    <lineage>
        <taxon>Eukaryota</taxon>
        <taxon>Viridiplantae</taxon>
        <taxon>Streptophyta</taxon>
        <taxon>Embryophyta</taxon>
        <taxon>Tracheophyta</taxon>
        <taxon>Spermatophyta</taxon>
        <taxon>Magnoliopsida</taxon>
        <taxon>eudicotyledons</taxon>
        <taxon>Gunneridae</taxon>
        <taxon>Pentapetalae</taxon>
        <taxon>rosids</taxon>
        <taxon>fabids</taxon>
        <taxon>Rosales</taxon>
        <taxon>Rosaceae</taxon>
        <taxon>Amygdaloideae</taxon>
        <taxon>Maleae</taxon>
        <taxon>Malus</taxon>
    </lineage>
</organism>
<dbReference type="AlphaFoldDB" id="A0A540NGB4"/>
<evidence type="ECO:0000313" key="2">
    <source>
        <dbReference type="Proteomes" id="UP000315295"/>
    </source>
</evidence>
<name>A0A540NGB4_MALBA</name>
<gene>
    <name evidence="1" type="ORF">C1H46_004364</name>
</gene>